<evidence type="ECO:0000313" key="1">
    <source>
        <dbReference type="EMBL" id="RKQ14770.1"/>
    </source>
</evidence>
<comment type="caution">
    <text evidence="1">The sequence shown here is derived from an EMBL/GenBank/DDBJ whole genome shotgun (WGS) entry which is preliminary data.</text>
</comment>
<dbReference type="Proteomes" id="UP000281813">
    <property type="component" value="Unassembled WGS sequence"/>
</dbReference>
<organism evidence="1 2">
    <name type="scientific">Oceanobacillus bengalensis</name>
    <dbReference type="NCBI Taxonomy" id="1435466"/>
    <lineage>
        <taxon>Bacteria</taxon>
        <taxon>Bacillati</taxon>
        <taxon>Bacillota</taxon>
        <taxon>Bacilli</taxon>
        <taxon>Bacillales</taxon>
        <taxon>Bacillaceae</taxon>
        <taxon>Oceanobacillus</taxon>
    </lineage>
</organism>
<dbReference type="AlphaFoldDB" id="A0A494YXC9"/>
<sequence length="138" mass="16538">MSEQLLEKIIEELQGIKQLQQETKQEQYEMKLEQQGTKQELVALKQEQYEMKLEQQGTKQELAALRQEQQGMKQEQRITNERLTNIETKQSLIYNQTGKLTEYHTEIMSSFEKLATKDDLVYYDKKIGEHDRHLFKNR</sequence>
<keyword evidence="2" id="KW-1185">Reference proteome</keyword>
<evidence type="ECO:0000313" key="2">
    <source>
        <dbReference type="Proteomes" id="UP000281813"/>
    </source>
</evidence>
<proteinExistence type="predicted"/>
<accession>A0A494YXC9</accession>
<protein>
    <submittedName>
        <fullName evidence="1">Uncharacterized protein</fullName>
    </submittedName>
</protein>
<reference evidence="1 2" key="1">
    <citation type="journal article" date="2015" name="Antonie Van Leeuwenhoek">
        <title>Oceanobacillus bengalensis sp. nov., a bacterium isolated from seawater of the Bay of Bengal.</title>
        <authorList>
            <person name="Yongchang O."/>
            <person name="Xiang W."/>
            <person name="Wang G."/>
        </authorList>
    </citation>
    <scope>NUCLEOTIDE SEQUENCE [LARGE SCALE GENOMIC DNA]</scope>
    <source>
        <strain evidence="1 2">MCCC 1K00260</strain>
    </source>
</reference>
<dbReference type="RefSeq" id="WP_121132108.1">
    <property type="nucleotide sequence ID" value="NZ_JBHUFK010000003.1"/>
</dbReference>
<dbReference type="EMBL" id="RBZO01000018">
    <property type="protein sequence ID" value="RKQ14770.1"/>
    <property type="molecule type" value="Genomic_DNA"/>
</dbReference>
<name>A0A494YXC9_9BACI</name>
<dbReference type="OrthoDB" id="2969515at2"/>
<gene>
    <name evidence="1" type="ORF">D8M05_12035</name>
</gene>